<evidence type="ECO:0000259" key="1">
    <source>
        <dbReference type="PROSITE" id="PS50011"/>
    </source>
</evidence>
<dbReference type="GO" id="GO:0004672">
    <property type="term" value="F:protein kinase activity"/>
    <property type="evidence" value="ECO:0007669"/>
    <property type="project" value="InterPro"/>
</dbReference>
<keyword evidence="2" id="KW-0418">Kinase</keyword>
<evidence type="ECO:0000313" key="2">
    <source>
        <dbReference type="EMBL" id="PQM39659.1"/>
    </source>
</evidence>
<gene>
    <name evidence="2" type="ORF">Pyn_01824</name>
</gene>
<dbReference type="Gene3D" id="1.10.510.10">
    <property type="entry name" value="Transferase(Phosphotransferase) domain 1"/>
    <property type="match status" value="1"/>
</dbReference>
<dbReference type="GO" id="GO:0005524">
    <property type="term" value="F:ATP binding"/>
    <property type="evidence" value="ECO:0007669"/>
    <property type="project" value="InterPro"/>
</dbReference>
<organism evidence="2 3">
    <name type="scientific">Prunus yedoensis var. nudiflora</name>
    <dbReference type="NCBI Taxonomy" id="2094558"/>
    <lineage>
        <taxon>Eukaryota</taxon>
        <taxon>Viridiplantae</taxon>
        <taxon>Streptophyta</taxon>
        <taxon>Embryophyta</taxon>
        <taxon>Tracheophyta</taxon>
        <taxon>Spermatophyta</taxon>
        <taxon>Magnoliopsida</taxon>
        <taxon>eudicotyledons</taxon>
        <taxon>Gunneridae</taxon>
        <taxon>Pentapetalae</taxon>
        <taxon>rosids</taxon>
        <taxon>fabids</taxon>
        <taxon>Rosales</taxon>
        <taxon>Rosaceae</taxon>
        <taxon>Amygdaloideae</taxon>
        <taxon>Amygdaleae</taxon>
        <taxon>Prunus</taxon>
    </lineage>
</organism>
<reference evidence="2 3" key="1">
    <citation type="submission" date="2018-02" db="EMBL/GenBank/DDBJ databases">
        <title>Draft genome of wild Prunus yedoensis var. nudiflora.</title>
        <authorList>
            <person name="Baek S."/>
            <person name="Kim J.-H."/>
            <person name="Choi K."/>
            <person name="Kim G.-B."/>
            <person name="Cho A."/>
            <person name="Jang H."/>
            <person name="Shin C.-H."/>
            <person name="Yu H.-J."/>
            <person name="Mun J.-H."/>
        </authorList>
    </citation>
    <scope>NUCLEOTIDE SEQUENCE [LARGE SCALE GENOMIC DNA]</scope>
    <source>
        <strain evidence="3">cv. Jeju island</strain>
        <tissue evidence="2">Leaf</tissue>
    </source>
</reference>
<dbReference type="OrthoDB" id="1165887at2759"/>
<dbReference type="STRING" id="2094558.A0A314UY26"/>
<keyword evidence="3" id="KW-1185">Reference proteome</keyword>
<dbReference type="InterPro" id="IPR011009">
    <property type="entry name" value="Kinase-like_dom_sf"/>
</dbReference>
<protein>
    <submittedName>
        <fullName evidence="2">Putative LRR receptor-like serine/threonine-protein kinase</fullName>
    </submittedName>
</protein>
<keyword evidence="2" id="KW-0808">Transferase</keyword>
<sequence length="207" mass="23035">MFGFHRGCDFKALFYEFMANGSSEEWLHRTQTFGGTNERPRRLTFSQTLNIAINVAMALDYLHHNCHTPIVHCDLKPSNVLLKDEMIGHVGDFGLVRLLPRTSEICSGHQSSSTTVKGTIGYTAPGKRPTDDMFQGSSNLQNFVKEALPTKQVVQIVDPILVQEKLEGEMSANNHLVEDSRRIHIKIEESLTSILEIGIACSATVGH</sequence>
<dbReference type="InterPro" id="IPR008271">
    <property type="entry name" value="Ser/Thr_kinase_AS"/>
</dbReference>
<keyword evidence="2" id="KW-0675">Receptor</keyword>
<feature type="domain" description="Protein kinase" evidence="1">
    <location>
        <begin position="1"/>
        <end position="207"/>
    </location>
</feature>
<dbReference type="PANTHER" id="PTHR48055">
    <property type="entry name" value="LEUCINE-RICH REPEAT RECEPTOR PROTEIN KINASE EMS1"/>
    <property type="match status" value="1"/>
</dbReference>
<proteinExistence type="predicted"/>
<evidence type="ECO:0000313" key="3">
    <source>
        <dbReference type="Proteomes" id="UP000250321"/>
    </source>
</evidence>
<dbReference type="PANTHER" id="PTHR48055:SF55">
    <property type="entry name" value="PROTEIN KINASE DOMAIN-CONTAINING PROTEIN"/>
    <property type="match status" value="1"/>
</dbReference>
<dbReference type="Proteomes" id="UP000250321">
    <property type="component" value="Unassembled WGS sequence"/>
</dbReference>
<comment type="caution">
    <text evidence="2">The sequence shown here is derived from an EMBL/GenBank/DDBJ whole genome shotgun (WGS) entry which is preliminary data.</text>
</comment>
<dbReference type="AlphaFoldDB" id="A0A314UY26"/>
<dbReference type="PROSITE" id="PS50011">
    <property type="entry name" value="PROTEIN_KINASE_DOM"/>
    <property type="match status" value="1"/>
</dbReference>
<accession>A0A314UY26</accession>
<dbReference type="SUPFAM" id="SSF56112">
    <property type="entry name" value="Protein kinase-like (PK-like)"/>
    <property type="match status" value="1"/>
</dbReference>
<dbReference type="GO" id="GO:0016020">
    <property type="term" value="C:membrane"/>
    <property type="evidence" value="ECO:0007669"/>
    <property type="project" value="TreeGrafter"/>
</dbReference>
<dbReference type="Pfam" id="PF00069">
    <property type="entry name" value="Pkinase"/>
    <property type="match status" value="1"/>
</dbReference>
<dbReference type="PROSITE" id="PS00108">
    <property type="entry name" value="PROTEIN_KINASE_ST"/>
    <property type="match status" value="1"/>
</dbReference>
<dbReference type="InterPro" id="IPR000719">
    <property type="entry name" value="Prot_kinase_dom"/>
</dbReference>
<dbReference type="EMBL" id="PJQY01003170">
    <property type="protein sequence ID" value="PQM39659.1"/>
    <property type="molecule type" value="Genomic_DNA"/>
</dbReference>
<dbReference type="InterPro" id="IPR051564">
    <property type="entry name" value="LRR_receptor-like_kinase"/>
</dbReference>
<name>A0A314UY26_PRUYE</name>